<name>A0ABU3TNX8_9BACT</name>
<evidence type="ECO:0008006" key="3">
    <source>
        <dbReference type="Google" id="ProtNLM"/>
    </source>
</evidence>
<keyword evidence="2" id="KW-1185">Reference proteome</keyword>
<proteinExistence type="predicted"/>
<evidence type="ECO:0000313" key="2">
    <source>
        <dbReference type="Proteomes" id="UP001249959"/>
    </source>
</evidence>
<protein>
    <recommendedName>
        <fullName evidence="3">Phosphodiesterase</fullName>
    </recommendedName>
</protein>
<dbReference type="EMBL" id="JAVNWW010000001">
    <property type="protein sequence ID" value="MDU0807562.1"/>
    <property type="molecule type" value="Genomic_DNA"/>
</dbReference>
<evidence type="ECO:0000313" key="1">
    <source>
        <dbReference type="EMBL" id="MDU0807562.1"/>
    </source>
</evidence>
<gene>
    <name evidence="1" type="ORF">PQG45_00780</name>
</gene>
<reference evidence="1 2" key="1">
    <citation type="submission" date="2023-09" db="EMBL/GenBank/DDBJ databases">
        <title>Aquirufa genomes.</title>
        <authorList>
            <person name="Pitt A."/>
        </authorList>
    </citation>
    <scope>NUCLEOTIDE SEQUENCE [LARGE SCALE GENOMIC DNA]</scope>
    <source>
        <strain evidence="1 2">LEOWEIH-7C</strain>
    </source>
</reference>
<comment type="caution">
    <text evidence="1">The sequence shown here is derived from an EMBL/GenBank/DDBJ whole genome shotgun (WGS) entry which is preliminary data.</text>
</comment>
<accession>A0ABU3TNX8</accession>
<dbReference type="Proteomes" id="UP001249959">
    <property type="component" value="Unassembled WGS sequence"/>
</dbReference>
<organism evidence="1 2">
    <name type="scientific">Aquirufa regiilacus</name>
    <dbReference type="NCBI Taxonomy" id="3024868"/>
    <lineage>
        <taxon>Bacteria</taxon>
        <taxon>Pseudomonadati</taxon>
        <taxon>Bacteroidota</taxon>
        <taxon>Cytophagia</taxon>
        <taxon>Cytophagales</taxon>
        <taxon>Flectobacillaceae</taxon>
        <taxon>Aquirufa</taxon>
    </lineage>
</organism>
<dbReference type="RefSeq" id="WP_316070101.1">
    <property type="nucleotide sequence ID" value="NZ_JAVNWW010000001.1"/>
</dbReference>
<sequence>MAFQRSFQQHFGTETDIRDFNGELVISHDIPVSKETSIYDFFSLYLEQDSTPTLALNIKSDGLTKVLKSKIEAFGIQNYFCFDMSIPDTIQYVREGLNFYIRQSEYEQDLPFYEEASGVWLDSFHTNWFSNELIENHILGNNKCVCIVSSELHGRDHIPLWNQLLEFSELRSDRLILCTDLPDEAVIYFKNEN</sequence>